<name>A0A3L6RK48_PANMI</name>
<sequence>MLQQLGPAVVLRGVAYWPMHRAAFGVRLDGAAAAAMDVCWVPYRMPHFLPDFRLLGVSPDGELSYISVGRTLRRHLAIIVETLQLQSVDDMNTAADRWERRGFIRLPQFEVPGATALKLRCFGEKSGTLFFTIGEGGKTSGAFVLNLATRSVEKLADGVECNSWRNLCGYEMDRATLLRSVARRL</sequence>
<dbReference type="Proteomes" id="UP000275267">
    <property type="component" value="Unassembled WGS sequence"/>
</dbReference>
<dbReference type="OrthoDB" id="696275at2759"/>
<dbReference type="AlphaFoldDB" id="A0A3L6RK48"/>
<reference evidence="3" key="1">
    <citation type="journal article" date="2019" name="Nat. Commun.">
        <title>The genome of broomcorn millet.</title>
        <authorList>
            <person name="Zou C."/>
            <person name="Miki D."/>
            <person name="Li D."/>
            <person name="Tang Q."/>
            <person name="Xiao L."/>
            <person name="Rajput S."/>
            <person name="Deng P."/>
            <person name="Jia W."/>
            <person name="Huang R."/>
            <person name="Zhang M."/>
            <person name="Sun Y."/>
            <person name="Hu J."/>
            <person name="Fu X."/>
            <person name="Schnable P.S."/>
            <person name="Li F."/>
            <person name="Zhang H."/>
            <person name="Feng B."/>
            <person name="Zhu X."/>
            <person name="Liu R."/>
            <person name="Schnable J.C."/>
            <person name="Zhu J.-K."/>
            <person name="Zhang H."/>
        </authorList>
    </citation>
    <scope>NUCLEOTIDE SEQUENCE [LARGE SCALE GENOMIC DNA]</scope>
</reference>
<gene>
    <name evidence="2" type="ORF">C2845_PM13G25240</name>
</gene>
<evidence type="ECO:0000259" key="1">
    <source>
        <dbReference type="Pfam" id="PF24523"/>
    </source>
</evidence>
<proteinExistence type="predicted"/>
<keyword evidence="3" id="KW-1185">Reference proteome</keyword>
<accession>A0A3L6RK48</accession>
<evidence type="ECO:0000313" key="2">
    <source>
        <dbReference type="EMBL" id="RLN04462.1"/>
    </source>
</evidence>
<dbReference type="PANTHER" id="PTHR36140:SF7">
    <property type="entry name" value="F-BOX DOMAIN-CONTAINING PROTEIN"/>
    <property type="match status" value="1"/>
</dbReference>
<protein>
    <recommendedName>
        <fullName evidence="1">DUF7595 domain-containing protein</fullName>
    </recommendedName>
</protein>
<comment type="caution">
    <text evidence="2">The sequence shown here is derived from an EMBL/GenBank/DDBJ whole genome shotgun (WGS) entry which is preliminary data.</text>
</comment>
<dbReference type="Pfam" id="PF24523">
    <property type="entry name" value="DUF7595"/>
    <property type="match status" value="1"/>
</dbReference>
<organism evidence="2 3">
    <name type="scientific">Panicum miliaceum</name>
    <name type="common">Proso millet</name>
    <name type="synonym">Broomcorn millet</name>
    <dbReference type="NCBI Taxonomy" id="4540"/>
    <lineage>
        <taxon>Eukaryota</taxon>
        <taxon>Viridiplantae</taxon>
        <taxon>Streptophyta</taxon>
        <taxon>Embryophyta</taxon>
        <taxon>Tracheophyta</taxon>
        <taxon>Spermatophyta</taxon>
        <taxon>Magnoliopsida</taxon>
        <taxon>Liliopsida</taxon>
        <taxon>Poales</taxon>
        <taxon>Poaceae</taxon>
        <taxon>PACMAD clade</taxon>
        <taxon>Panicoideae</taxon>
        <taxon>Panicodae</taxon>
        <taxon>Paniceae</taxon>
        <taxon>Panicinae</taxon>
        <taxon>Panicum</taxon>
        <taxon>Panicum sect. Panicum</taxon>
    </lineage>
</organism>
<feature type="domain" description="DUF7595" evidence="1">
    <location>
        <begin position="24"/>
        <end position="181"/>
    </location>
</feature>
<dbReference type="PANTHER" id="PTHR36140">
    <property type="entry name" value="F-BOX DOMAIN-CONTAINING PROTEIN-RELATED"/>
    <property type="match status" value="1"/>
</dbReference>
<dbReference type="EMBL" id="PQIB02000008">
    <property type="protein sequence ID" value="RLN04462.1"/>
    <property type="molecule type" value="Genomic_DNA"/>
</dbReference>
<evidence type="ECO:0000313" key="3">
    <source>
        <dbReference type="Proteomes" id="UP000275267"/>
    </source>
</evidence>
<dbReference type="InterPro" id="IPR056016">
    <property type="entry name" value="DUF7595"/>
</dbReference>